<gene>
    <name evidence="5" type="ORF">H9N25_12830</name>
</gene>
<organism evidence="5 6">
    <name type="scientific">Pedobacter riviphilus</name>
    <dbReference type="NCBI Taxonomy" id="2766984"/>
    <lineage>
        <taxon>Bacteria</taxon>
        <taxon>Pseudomonadati</taxon>
        <taxon>Bacteroidota</taxon>
        <taxon>Sphingobacteriia</taxon>
        <taxon>Sphingobacteriales</taxon>
        <taxon>Sphingobacteriaceae</taxon>
        <taxon>Pedobacter</taxon>
    </lineage>
</organism>
<dbReference type="InterPro" id="IPR013740">
    <property type="entry name" value="Redoxin"/>
</dbReference>
<dbReference type="PROSITE" id="PS51352">
    <property type="entry name" value="THIOREDOXIN_2"/>
    <property type="match status" value="1"/>
</dbReference>
<dbReference type="InterPro" id="IPR013766">
    <property type="entry name" value="Thioredoxin_domain"/>
</dbReference>
<evidence type="ECO:0000256" key="2">
    <source>
        <dbReference type="ARBA" id="ARBA00022748"/>
    </source>
</evidence>
<evidence type="ECO:0000259" key="4">
    <source>
        <dbReference type="PROSITE" id="PS51352"/>
    </source>
</evidence>
<dbReference type="InterPro" id="IPR017937">
    <property type="entry name" value="Thioredoxin_CS"/>
</dbReference>
<dbReference type="Proteomes" id="UP000516439">
    <property type="component" value="Chromosome"/>
</dbReference>
<keyword evidence="6" id="KW-1185">Reference proteome</keyword>
<dbReference type="RefSeq" id="WP_190326128.1">
    <property type="nucleotide sequence ID" value="NZ_CP061171.1"/>
</dbReference>
<reference evidence="5 6" key="1">
    <citation type="submission" date="2020-09" db="EMBL/GenBank/DDBJ databases">
        <title>Pedobacter sp. SW-16 isolated from soil near Yeocheon.</title>
        <authorList>
            <person name="Im H.S."/>
            <person name="Joung Y."/>
            <person name="Lee S.-S."/>
        </authorList>
    </citation>
    <scope>NUCLEOTIDE SEQUENCE [LARGE SCALE GENOMIC DNA]</scope>
    <source>
        <strain evidence="5 6">SW-16</strain>
    </source>
</reference>
<dbReference type="PANTHER" id="PTHR42852:SF17">
    <property type="entry name" value="THIOREDOXIN-LIKE PROTEIN HI_1115"/>
    <property type="match status" value="1"/>
</dbReference>
<name>A0ABX6TD04_9SPHI</name>
<dbReference type="PROSITE" id="PS51257">
    <property type="entry name" value="PROKAR_LIPOPROTEIN"/>
    <property type="match status" value="1"/>
</dbReference>
<keyword evidence="2" id="KW-0201">Cytochrome c-type biogenesis</keyword>
<proteinExistence type="predicted"/>
<keyword evidence="3" id="KW-0676">Redox-active center</keyword>
<evidence type="ECO:0000313" key="6">
    <source>
        <dbReference type="Proteomes" id="UP000516439"/>
    </source>
</evidence>
<evidence type="ECO:0000313" key="5">
    <source>
        <dbReference type="EMBL" id="QNR82873.1"/>
    </source>
</evidence>
<accession>A0ABX6TD04</accession>
<comment type="subcellular location">
    <subcellularLocation>
        <location evidence="1">Cell envelope</location>
    </subcellularLocation>
</comment>
<evidence type="ECO:0000256" key="1">
    <source>
        <dbReference type="ARBA" id="ARBA00004196"/>
    </source>
</evidence>
<dbReference type="InterPro" id="IPR036249">
    <property type="entry name" value="Thioredoxin-like_sf"/>
</dbReference>
<dbReference type="Gene3D" id="3.40.30.10">
    <property type="entry name" value="Glutaredoxin"/>
    <property type="match status" value="1"/>
</dbReference>
<dbReference type="SUPFAM" id="SSF52833">
    <property type="entry name" value="Thioredoxin-like"/>
    <property type="match status" value="1"/>
</dbReference>
<protein>
    <submittedName>
        <fullName evidence="5">TlpA family protein disulfide reductase</fullName>
    </submittedName>
</protein>
<dbReference type="EMBL" id="CP061171">
    <property type="protein sequence ID" value="QNR82873.1"/>
    <property type="molecule type" value="Genomic_DNA"/>
</dbReference>
<sequence>MTTSFKPIFYTLSIIIFLGCNGKKELSPVIQPAGILQSSDQISKYIMQYVNFDSDFSAFDTQGKSMDKQTFLNEVLSGSYLPLRLKTQTGENSYQLHKINVLIEDSPKYYLIDQARQGLFQLSLVGKPAPKFEFVDLAGHKYNNQNTRGKILVMKFWFIGCVACVQEMPEVNKIVDRYQDRKDILFVSLASNKVEPLKKFLKQVTFKYQTVADADHYMIDSIGTKVFPSHLIIGRDGKIRKFTLQYTEVEELLKTL</sequence>
<dbReference type="Pfam" id="PF08534">
    <property type="entry name" value="Redoxin"/>
    <property type="match status" value="1"/>
</dbReference>
<feature type="domain" description="Thioredoxin" evidence="4">
    <location>
        <begin position="123"/>
        <end position="256"/>
    </location>
</feature>
<dbReference type="PANTHER" id="PTHR42852">
    <property type="entry name" value="THIOL:DISULFIDE INTERCHANGE PROTEIN DSBE"/>
    <property type="match status" value="1"/>
</dbReference>
<dbReference type="CDD" id="cd02966">
    <property type="entry name" value="TlpA_like_family"/>
    <property type="match status" value="1"/>
</dbReference>
<dbReference type="PROSITE" id="PS00194">
    <property type="entry name" value="THIOREDOXIN_1"/>
    <property type="match status" value="1"/>
</dbReference>
<dbReference type="InterPro" id="IPR050553">
    <property type="entry name" value="Thioredoxin_ResA/DsbE_sf"/>
</dbReference>
<evidence type="ECO:0000256" key="3">
    <source>
        <dbReference type="ARBA" id="ARBA00023284"/>
    </source>
</evidence>